<accession>A0ABD2QD70</accession>
<dbReference type="AlphaFoldDB" id="A0ABD2QD70"/>
<name>A0ABD2QD70_9PLAT</name>
<keyword evidence="2" id="KW-1185">Reference proteome</keyword>
<evidence type="ECO:0008006" key="3">
    <source>
        <dbReference type="Google" id="ProtNLM"/>
    </source>
</evidence>
<sequence>MAAIPQFPNFVIKRFNKEEISIPPEQLPRFNSNTDKSKALYKCPYPSCGLRYRYNLLLKHLVLYHKENLDHMPAPLEDNSKRPVMPPPSKEMIKHDPAFIDWLQSVQQHADILRHGKRDSDLKRNSTASSLHPKETIRLHRIVRYTIYFYSLNLQSSDSDFHMIKPPLISLVKGPSSGFSSHDRLISSEPCHSFDENCESLNMSNLVATELVG</sequence>
<reference evidence="1 2" key="1">
    <citation type="submission" date="2024-11" db="EMBL/GenBank/DDBJ databases">
        <title>Adaptive evolution of stress response genes in parasites aligns with host niche diversity.</title>
        <authorList>
            <person name="Hahn C."/>
            <person name="Resl P."/>
        </authorList>
    </citation>
    <scope>NUCLEOTIDE SEQUENCE [LARGE SCALE GENOMIC DNA]</scope>
    <source>
        <strain evidence="1">EGGRZ-B1_66</strain>
        <tissue evidence="1">Body</tissue>
    </source>
</reference>
<evidence type="ECO:0000313" key="2">
    <source>
        <dbReference type="Proteomes" id="UP001626550"/>
    </source>
</evidence>
<organism evidence="1 2">
    <name type="scientific">Cichlidogyrus casuarinus</name>
    <dbReference type="NCBI Taxonomy" id="1844966"/>
    <lineage>
        <taxon>Eukaryota</taxon>
        <taxon>Metazoa</taxon>
        <taxon>Spiralia</taxon>
        <taxon>Lophotrochozoa</taxon>
        <taxon>Platyhelminthes</taxon>
        <taxon>Monogenea</taxon>
        <taxon>Monopisthocotylea</taxon>
        <taxon>Dactylogyridea</taxon>
        <taxon>Ancyrocephalidae</taxon>
        <taxon>Cichlidogyrus</taxon>
    </lineage>
</organism>
<comment type="caution">
    <text evidence="1">The sequence shown here is derived from an EMBL/GenBank/DDBJ whole genome shotgun (WGS) entry which is preliminary data.</text>
</comment>
<gene>
    <name evidence="1" type="ORF">Ciccas_003847</name>
</gene>
<proteinExistence type="predicted"/>
<dbReference type="EMBL" id="JBJKFK010000375">
    <property type="protein sequence ID" value="KAL3317498.1"/>
    <property type="molecule type" value="Genomic_DNA"/>
</dbReference>
<evidence type="ECO:0000313" key="1">
    <source>
        <dbReference type="EMBL" id="KAL3317498.1"/>
    </source>
</evidence>
<dbReference type="Proteomes" id="UP001626550">
    <property type="component" value="Unassembled WGS sequence"/>
</dbReference>
<protein>
    <recommendedName>
        <fullName evidence="3">C2H2-type domain-containing protein</fullName>
    </recommendedName>
</protein>